<sequence>MYSQDSETIRMIEMTMIFLFLSGPHTSLLKSCSPRLFSANSRAARLGPSGLPSGWPSLAGLCTADSRAGEEALRMAASAAVILPESPSMKKAVPLINAIDTGRFPRLLSRILQKLHLKVCILAESSFSEEEEEKLQAAFSLEKQELHLVLETIAFVLEQAVYHNLKPAALQQQLENIHLTQDKAEAFANTWSTMGPETVEKFRQRILGPHKVQGILSKKKNYNS</sequence>
<dbReference type="Proteomes" id="UP001488838">
    <property type="component" value="Unassembled WGS sequence"/>
</dbReference>
<reference evidence="1 2" key="1">
    <citation type="journal article" date="2023" name="bioRxiv">
        <title>Conserved and derived expression patterns and positive selection on dental genes reveal complex evolutionary context of ever-growing rodent molars.</title>
        <authorList>
            <person name="Calamari Z.T."/>
            <person name="Song A."/>
            <person name="Cohen E."/>
            <person name="Akter M."/>
            <person name="Roy R.D."/>
            <person name="Hallikas O."/>
            <person name="Christensen M.M."/>
            <person name="Li P."/>
            <person name="Marangoni P."/>
            <person name="Jernvall J."/>
            <person name="Klein O.D."/>
        </authorList>
    </citation>
    <scope>NUCLEOTIDE SEQUENCE [LARGE SCALE GENOMIC DNA]</scope>
    <source>
        <strain evidence="1">V071</strain>
    </source>
</reference>
<comment type="caution">
    <text evidence="1">The sequence shown here is derived from an EMBL/GenBank/DDBJ whole genome shotgun (WGS) entry which is preliminary data.</text>
</comment>
<proteinExistence type="predicted"/>
<evidence type="ECO:0008006" key="3">
    <source>
        <dbReference type="Google" id="ProtNLM"/>
    </source>
</evidence>
<dbReference type="AlphaFoldDB" id="A0AAW0JX37"/>
<protein>
    <recommendedName>
        <fullName evidence="3">COMM domain-containing protein 10</fullName>
    </recommendedName>
</protein>
<evidence type="ECO:0000313" key="1">
    <source>
        <dbReference type="EMBL" id="KAK7831373.1"/>
    </source>
</evidence>
<dbReference type="InterPro" id="IPR037361">
    <property type="entry name" value="COMMD10"/>
</dbReference>
<dbReference type="EMBL" id="JBBHLL010000014">
    <property type="protein sequence ID" value="KAK7831373.1"/>
    <property type="molecule type" value="Genomic_DNA"/>
</dbReference>
<accession>A0AAW0JX37</accession>
<dbReference type="Pfam" id="PF21672">
    <property type="entry name" value="COMM_HN"/>
    <property type="match status" value="1"/>
</dbReference>
<keyword evidence="2" id="KW-1185">Reference proteome</keyword>
<dbReference type="PANTHER" id="PTHR12333">
    <property type="entry name" value="COMM DOMAIN CONTAINING PROTEIN 10"/>
    <property type="match status" value="1"/>
</dbReference>
<organism evidence="1 2">
    <name type="scientific">Myodes glareolus</name>
    <name type="common">Bank vole</name>
    <name type="synonym">Clethrionomys glareolus</name>
    <dbReference type="NCBI Taxonomy" id="447135"/>
    <lineage>
        <taxon>Eukaryota</taxon>
        <taxon>Metazoa</taxon>
        <taxon>Chordata</taxon>
        <taxon>Craniata</taxon>
        <taxon>Vertebrata</taxon>
        <taxon>Euteleostomi</taxon>
        <taxon>Mammalia</taxon>
        <taxon>Eutheria</taxon>
        <taxon>Euarchontoglires</taxon>
        <taxon>Glires</taxon>
        <taxon>Rodentia</taxon>
        <taxon>Myomorpha</taxon>
        <taxon>Muroidea</taxon>
        <taxon>Cricetidae</taxon>
        <taxon>Arvicolinae</taxon>
        <taxon>Myodes</taxon>
    </lineage>
</organism>
<evidence type="ECO:0000313" key="2">
    <source>
        <dbReference type="Proteomes" id="UP001488838"/>
    </source>
</evidence>
<gene>
    <name evidence="1" type="ORF">U0070_024661</name>
</gene>
<dbReference type="PANTHER" id="PTHR12333:SF0">
    <property type="entry name" value="COMM DOMAIN-CONTAINING PROTEIN 10"/>
    <property type="match status" value="1"/>
</dbReference>
<name>A0AAW0JX37_MYOGA</name>